<keyword evidence="11" id="KW-1185">Reference proteome</keyword>
<feature type="transmembrane region" description="Helical" evidence="7">
    <location>
        <begin position="257"/>
        <end position="286"/>
    </location>
</feature>
<dbReference type="RefSeq" id="WP_289607902.1">
    <property type="nucleotide sequence ID" value="NZ_JAUDCG010000029.1"/>
</dbReference>
<reference evidence="10" key="2">
    <citation type="submission" date="2023-06" db="EMBL/GenBank/DDBJ databases">
        <authorList>
            <person name="Zeman M."/>
            <person name="Kubasova T."/>
            <person name="Jahodarova E."/>
            <person name="Nykrynova M."/>
            <person name="Rychlik I."/>
        </authorList>
    </citation>
    <scope>NUCLEOTIDE SEQUENCE</scope>
    <source>
        <strain evidence="10">ET39</strain>
    </source>
</reference>
<protein>
    <submittedName>
        <fullName evidence="10">ABC transporter ATP-binding protein</fullName>
    </submittedName>
</protein>
<dbReference type="PROSITE" id="PS00211">
    <property type="entry name" value="ABC_TRANSPORTER_1"/>
    <property type="match status" value="1"/>
</dbReference>
<keyword evidence="2 7" id="KW-0812">Transmembrane</keyword>
<evidence type="ECO:0000256" key="2">
    <source>
        <dbReference type="ARBA" id="ARBA00022692"/>
    </source>
</evidence>
<keyword evidence="6 7" id="KW-0472">Membrane</keyword>
<proteinExistence type="predicted"/>
<evidence type="ECO:0000313" key="10">
    <source>
        <dbReference type="EMBL" id="MDM8157450.1"/>
    </source>
</evidence>
<gene>
    <name evidence="10" type="ORF">QUV96_07355</name>
</gene>
<dbReference type="Pfam" id="PF00664">
    <property type="entry name" value="ABC_membrane"/>
    <property type="match status" value="1"/>
</dbReference>
<evidence type="ECO:0000259" key="8">
    <source>
        <dbReference type="PROSITE" id="PS50893"/>
    </source>
</evidence>
<evidence type="ECO:0000256" key="7">
    <source>
        <dbReference type="SAM" id="Phobius"/>
    </source>
</evidence>
<evidence type="ECO:0000259" key="9">
    <source>
        <dbReference type="PROSITE" id="PS50929"/>
    </source>
</evidence>
<accession>A0ABT7UEW4</accession>
<keyword evidence="5 7" id="KW-1133">Transmembrane helix</keyword>
<dbReference type="CDD" id="cd18547">
    <property type="entry name" value="ABC_6TM_Tm288_like"/>
    <property type="match status" value="1"/>
</dbReference>
<dbReference type="InterPro" id="IPR003439">
    <property type="entry name" value="ABC_transporter-like_ATP-bd"/>
</dbReference>
<dbReference type="PROSITE" id="PS50893">
    <property type="entry name" value="ABC_TRANSPORTER_2"/>
    <property type="match status" value="1"/>
</dbReference>
<dbReference type="InterPro" id="IPR027417">
    <property type="entry name" value="P-loop_NTPase"/>
</dbReference>
<feature type="transmembrane region" description="Helical" evidence="7">
    <location>
        <begin position="157"/>
        <end position="174"/>
    </location>
</feature>
<dbReference type="PROSITE" id="PS50929">
    <property type="entry name" value="ABC_TM1F"/>
    <property type="match status" value="1"/>
</dbReference>
<dbReference type="PANTHER" id="PTHR43394">
    <property type="entry name" value="ATP-DEPENDENT PERMEASE MDL1, MITOCHONDRIAL"/>
    <property type="match status" value="1"/>
</dbReference>
<feature type="transmembrane region" description="Helical" evidence="7">
    <location>
        <begin position="26"/>
        <end position="46"/>
    </location>
</feature>
<reference evidence="10" key="1">
    <citation type="submission" date="2023-06" db="EMBL/GenBank/DDBJ databases">
        <title>Identification and characterization of horizontal gene transfer across gut microbiota members of farm animals based on homology search.</title>
        <authorList>
            <person name="Schwarzerova J."/>
            <person name="Nykrynova M."/>
            <person name="Jureckova K."/>
            <person name="Cejkova D."/>
            <person name="Rychlik I."/>
        </authorList>
    </citation>
    <scope>NUCLEOTIDE SEQUENCE</scope>
    <source>
        <strain evidence="10">ET39</strain>
    </source>
</reference>
<dbReference type="InterPro" id="IPR017871">
    <property type="entry name" value="ABC_transporter-like_CS"/>
</dbReference>
<feature type="domain" description="ABC transmembrane type-1" evidence="9">
    <location>
        <begin position="27"/>
        <end position="321"/>
    </location>
</feature>
<feature type="transmembrane region" description="Helical" evidence="7">
    <location>
        <begin position="180"/>
        <end position="197"/>
    </location>
</feature>
<evidence type="ECO:0000256" key="3">
    <source>
        <dbReference type="ARBA" id="ARBA00022741"/>
    </source>
</evidence>
<dbReference type="GO" id="GO:0005524">
    <property type="term" value="F:ATP binding"/>
    <property type="evidence" value="ECO:0007669"/>
    <property type="project" value="UniProtKB-KW"/>
</dbReference>
<dbReference type="SMART" id="SM00382">
    <property type="entry name" value="AAA"/>
    <property type="match status" value="1"/>
</dbReference>
<dbReference type="InterPro" id="IPR011527">
    <property type="entry name" value="ABC1_TM_dom"/>
</dbReference>
<sequence>MENKKASVSSCVRGVLHFLRPYRGKAILALFMVIVSQLTFALNPSVEGLITSQLTQDAMEIVNGTPGAHVHFDVILRIMLVLLGLYLLKTVSQLITSFFLTDAIQGAMHDLRNALQQKIQRLPVRYFDDHAFGDVLSRVTNDVDALSNALQQTLTRVFGGILTFLFVITMMLTINATMTLVALIIIPLSLLITRIVVGHSQRLFDEQQTTLGELNGTITEMYGGFSEIVLYGKQADAVDTFRNVNERMCRSSFKAQFVSSLISPLVSLCTYLTIGAVAVLGCLFVIDGTIRVGQLQAFIRYIWQINDPLSQISQLSAQVQAAFAAMGRIFGMLEEEEEVAEKDPPETIADVRGQVTFDHVQFGYDDNLLMKDVNISVQPGQMVALVGPTGAGKTTLMNLLLRFYDVKGGSIKIDGVDIRDMKREDLRSLFSLVLQDTWLFNGTIYDNLRYGRLNARKDEVIEAAKTANIHHYIRTLSHGYDTMINEEGNNISQGEKQLLTIARAILKDPQILILDEATSSVDTRLEKMLQEAMTRVMQNRTSFVIAHRLSTIKNADLILVIQNGNIVEQGTHESLLAQQGVYEKLYHSQFADQQTEEGAALA</sequence>
<evidence type="ECO:0000256" key="4">
    <source>
        <dbReference type="ARBA" id="ARBA00022840"/>
    </source>
</evidence>
<dbReference type="SUPFAM" id="SSF52540">
    <property type="entry name" value="P-loop containing nucleoside triphosphate hydrolases"/>
    <property type="match status" value="1"/>
</dbReference>
<feature type="domain" description="ABC transporter" evidence="8">
    <location>
        <begin position="355"/>
        <end position="588"/>
    </location>
</feature>
<comment type="subcellular location">
    <subcellularLocation>
        <location evidence="1">Cell membrane</location>
        <topology evidence="1">Multi-pass membrane protein</topology>
    </subcellularLocation>
</comment>
<dbReference type="Gene3D" id="1.20.1560.10">
    <property type="entry name" value="ABC transporter type 1, transmembrane domain"/>
    <property type="match status" value="1"/>
</dbReference>
<dbReference type="InterPro" id="IPR003593">
    <property type="entry name" value="AAA+_ATPase"/>
</dbReference>
<dbReference type="Gene3D" id="3.40.50.300">
    <property type="entry name" value="P-loop containing nucleotide triphosphate hydrolases"/>
    <property type="match status" value="1"/>
</dbReference>
<dbReference type="Proteomes" id="UP001529340">
    <property type="component" value="Unassembled WGS sequence"/>
</dbReference>
<organism evidence="10 11">
    <name type="scientific">Amedibacillus dolichus</name>
    <dbReference type="NCBI Taxonomy" id="31971"/>
    <lineage>
        <taxon>Bacteria</taxon>
        <taxon>Bacillati</taxon>
        <taxon>Bacillota</taxon>
        <taxon>Erysipelotrichia</taxon>
        <taxon>Erysipelotrichales</taxon>
        <taxon>Erysipelotrichaceae</taxon>
        <taxon>Amedibacillus</taxon>
    </lineage>
</organism>
<keyword evidence="4 10" id="KW-0067">ATP-binding</keyword>
<comment type="caution">
    <text evidence="10">The sequence shown here is derived from an EMBL/GenBank/DDBJ whole genome shotgun (WGS) entry which is preliminary data.</text>
</comment>
<evidence type="ECO:0000256" key="6">
    <source>
        <dbReference type="ARBA" id="ARBA00023136"/>
    </source>
</evidence>
<evidence type="ECO:0000256" key="1">
    <source>
        <dbReference type="ARBA" id="ARBA00004651"/>
    </source>
</evidence>
<dbReference type="CDD" id="cd03254">
    <property type="entry name" value="ABCC_Glucan_exporter_like"/>
    <property type="match status" value="1"/>
</dbReference>
<dbReference type="EMBL" id="JAUDCG010000029">
    <property type="protein sequence ID" value="MDM8157450.1"/>
    <property type="molecule type" value="Genomic_DNA"/>
</dbReference>
<keyword evidence="3" id="KW-0547">Nucleotide-binding</keyword>
<evidence type="ECO:0000256" key="5">
    <source>
        <dbReference type="ARBA" id="ARBA00022989"/>
    </source>
</evidence>
<dbReference type="SUPFAM" id="SSF90123">
    <property type="entry name" value="ABC transporter transmembrane region"/>
    <property type="match status" value="1"/>
</dbReference>
<name>A0ABT7UEW4_9FIRM</name>
<dbReference type="Pfam" id="PF00005">
    <property type="entry name" value="ABC_tran"/>
    <property type="match status" value="1"/>
</dbReference>
<evidence type="ECO:0000313" key="11">
    <source>
        <dbReference type="Proteomes" id="UP001529340"/>
    </source>
</evidence>
<dbReference type="PANTHER" id="PTHR43394:SF1">
    <property type="entry name" value="ATP-BINDING CASSETTE SUB-FAMILY B MEMBER 10, MITOCHONDRIAL"/>
    <property type="match status" value="1"/>
</dbReference>
<dbReference type="InterPro" id="IPR039421">
    <property type="entry name" value="Type_1_exporter"/>
</dbReference>
<dbReference type="InterPro" id="IPR036640">
    <property type="entry name" value="ABC1_TM_sf"/>
</dbReference>